<reference evidence="6" key="1">
    <citation type="submission" date="2020-05" db="EMBL/GenBank/DDBJ databases">
        <authorList>
            <person name="Chiriac C."/>
            <person name="Salcher M."/>
            <person name="Ghai R."/>
            <person name="Kavagutti S V."/>
        </authorList>
    </citation>
    <scope>NUCLEOTIDE SEQUENCE</scope>
</reference>
<evidence type="ECO:0000313" key="6">
    <source>
        <dbReference type="EMBL" id="CAB4867882.1"/>
    </source>
</evidence>
<gene>
    <name evidence="2" type="ORF">UFOPK2510_00341</name>
    <name evidence="3" type="ORF">UFOPK2718_00226</name>
    <name evidence="4" type="ORF">UFOPK2936_00531</name>
    <name evidence="5" type="ORF">UFOPK3174_00347</name>
    <name evidence="6" type="ORF">UFOPK3328_00875</name>
    <name evidence="7" type="ORF">UFOPK3779_00336</name>
    <name evidence="8" type="ORF">UFOPK3913_01295</name>
    <name evidence="1" type="ORF">UFOPK4107_00139</name>
</gene>
<organism evidence="6">
    <name type="scientific">freshwater metagenome</name>
    <dbReference type="NCBI Taxonomy" id="449393"/>
    <lineage>
        <taxon>unclassified sequences</taxon>
        <taxon>metagenomes</taxon>
        <taxon>ecological metagenomes</taxon>
    </lineage>
</organism>
<sequence length="57" mass="6348">MPSYLPRIISQVDQDEIDFLAFQAVAKIQIPFGFKKVVPVVEAPPLPHAQYVPATLL</sequence>
<dbReference type="EMBL" id="CAEZZW010000002">
    <property type="protein sequence ID" value="CAB4776174.1"/>
    <property type="molecule type" value="Genomic_DNA"/>
</dbReference>
<dbReference type="EMBL" id="CAFABH010000004">
    <property type="protein sequence ID" value="CAB4823073.1"/>
    <property type="molecule type" value="Genomic_DNA"/>
</dbReference>
<dbReference type="EMBL" id="CAFBOC010000015">
    <property type="protein sequence ID" value="CAB4983561.1"/>
    <property type="molecule type" value="Genomic_DNA"/>
</dbReference>
<evidence type="ECO:0000313" key="8">
    <source>
        <dbReference type="EMBL" id="CAB4983561.1"/>
    </source>
</evidence>
<dbReference type="EMBL" id="CAFBNH010000002">
    <property type="protein sequence ID" value="CAB4938224.1"/>
    <property type="molecule type" value="Genomic_DNA"/>
</dbReference>
<name>A0A6J7DA81_9ZZZZ</name>
<accession>A0A6J7DA81</accession>
<evidence type="ECO:0000313" key="3">
    <source>
        <dbReference type="EMBL" id="CAB4717608.1"/>
    </source>
</evidence>
<dbReference type="AlphaFoldDB" id="A0A6J7DA81"/>
<dbReference type="EMBL" id="CAFBLD010000005">
    <property type="protein sequence ID" value="CAB4867882.1"/>
    <property type="molecule type" value="Genomic_DNA"/>
</dbReference>
<evidence type="ECO:0000313" key="2">
    <source>
        <dbReference type="EMBL" id="CAB4686380.1"/>
    </source>
</evidence>
<evidence type="ECO:0000313" key="1">
    <source>
        <dbReference type="EMBL" id="CAB4330532.1"/>
    </source>
</evidence>
<evidence type="ECO:0000313" key="5">
    <source>
        <dbReference type="EMBL" id="CAB4823073.1"/>
    </source>
</evidence>
<evidence type="ECO:0000313" key="7">
    <source>
        <dbReference type="EMBL" id="CAB4938224.1"/>
    </source>
</evidence>
<dbReference type="EMBL" id="CAESAE010000001">
    <property type="protein sequence ID" value="CAB4330532.1"/>
    <property type="molecule type" value="Genomic_DNA"/>
</dbReference>
<evidence type="ECO:0000313" key="4">
    <source>
        <dbReference type="EMBL" id="CAB4776174.1"/>
    </source>
</evidence>
<dbReference type="EMBL" id="CAEZYM010000002">
    <property type="protein sequence ID" value="CAB4717608.1"/>
    <property type="molecule type" value="Genomic_DNA"/>
</dbReference>
<protein>
    <submittedName>
        <fullName evidence="6">Unannotated protein</fullName>
    </submittedName>
</protein>
<dbReference type="EMBL" id="CAEZXO010000002">
    <property type="protein sequence ID" value="CAB4686380.1"/>
    <property type="molecule type" value="Genomic_DNA"/>
</dbReference>
<proteinExistence type="predicted"/>